<proteinExistence type="predicted"/>
<feature type="domain" description="Aminoglycoside phosphotransferase" evidence="2">
    <location>
        <begin position="37"/>
        <end position="232"/>
    </location>
</feature>
<evidence type="ECO:0000313" key="4">
    <source>
        <dbReference type="Proteomes" id="UP001216390"/>
    </source>
</evidence>
<dbReference type="InterPro" id="IPR051678">
    <property type="entry name" value="AGP_Transferase"/>
</dbReference>
<evidence type="ECO:0000256" key="1">
    <source>
        <dbReference type="SAM" id="MobiDB-lite"/>
    </source>
</evidence>
<accession>A0AAE9Y425</accession>
<feature type="compositionally biased region" description="Basic and acidic residues" evidence="1">
    <location>
        <begin position="317"/>
        <end position="330"/>
    </location>
</feature>
<protein>
    <submittedName>
        <fullName evidence="3">Phosphotransferase</fullName>
    </submittedName>
</protein>
<dbReference type="AlphaFoldDB" id="A0AAE9Y425"/>
<dbReference type="Proteomes" id="UP001216390">
    <property type="component" value="Chromosome"/>
</dbReference>
<name>A0AAE9Y425_9ACTN</name>
<organism evidence="3 4">
    <name type="scientific">Iamia majanohamensis</name>
    <dbReference type="NCBI Taxonomy" id="467976"/>
    <lineage>
        <taxon>Bacteria</taxon>
        <taxon>Bacillati</taxon>
        <taxon>Actinomycetota</taxon>
        <taxon>Acidimicrobiia</taxon>
        <taxon>Acidimicrobiales</taxon>
        <taxon>Iamiaceae</taxon>
        <taxon>Iamia</taxon>
    </lineage>
</organism>
<dbReference type="Pfam" id="PF01636">
    <property type="entry name" value="APH"/>
    <property type="match status" value="1"/>
</dbReference>
<dbReference type="InterPro" id="IPR011009">
    <property type="entry name" value="Kinase-like_dom_sf"/>
</dbReference>
<dbReference type="KEGG" id="ima:PO878_14850"/>
<dbReference type="RefSeq" id="WP_272735306.1">
    <property type="nucleotide sequence ID" value="NZ_CP116942.1"/>
</dbReference>
<feature type="region of interest" description="Disordered" evidence="1">
    <location>
        <begin position="317"/>
        <end position="345"/>
    </location>
</feature>
<gene>
    <name evidence="3" type="ORF">PO878_14850</name>
</gene>
<dbReference type="PANTHER" id="PTHR21310">
    <property type="entry name" value="AMINOGLYCOSIDE PHOSPHOTRANSFERASE-RELATED-RELATED"/>
    <property type="match status" value="1"/>
</dbReference>
<evidence type="ECO:0000313" key="3">
    <source>
        <dbReference type="EMBL" id="WCO65779.1"/>
    </source>
</evidence>
<dbReference type="InterPro" id="IPR002575">
    <property type="entry name" value="Aminoglycoside_PTrfase"/>
</dbReference>
<dbReference type="Gene3D" id="3.90.1200.10">
    <property type="match status" value="1"/>
</dbReference>
<dbReference type="SUPFAM" id="SSF56112">
    <property type="entry name" value="Protein kinase-like (PK-like)"/>
    <property type="match status" value="1"/>
</dbReference>
<evidence type="ECO:0000259" key="2">
    <source>
        <dbReference type="Pfam" id="PF01636"/>
    </source>
</evidence>
<keyword evidence="4" id="KW-1185">Reference proteome</keyword>
<sequence length="345" mass="38334">MLPELRARRALASVGLRPDVHLDPVASVNNEVWMTSDLVVRVSCRPEQRLRRESQLAQVLPAGVGYPPMVGWGAEMGSEWLVLHRVPGVPLSRAWPTMSRDQRRAAIGDLAARLRLIHATTTPALAPLRHLPQQLDPAPSGTMAVARLVVALGRAGNLAHVDSRVTDALAQMVRDLAPCLEPFTARTLIHGDLSFENVLWDAREGQVTAILDFEWARGAPADLDLDVLLRYCAYPDLHVPTSYSESTHARDYVEVPFWLAEDYPELFSRPGQLDRCRVYAAAWDVDELLDYPPSGPPSSLDERHPYRRLIALLDGDSHLDRMDRTERTPEPRPPSLADAPSVPTS</sequence>
<dbReference type="EMBL" id="CP116942">
    <property type="protein sequence ID" value="WCO65779.1"/>
    <property type="molecule type" value="Genomic_DNA"/>
</dbReference>
<reference evidence="3" key="1">
    <citation type="submission" date="2023-01" db="EMBL/GenBank/DDBJ databases">
        <title>The diversity of Class Acidimicrobiia in South China Sea sediment environments and the proposal of Iamia marina sp. nov., a novel species of the genus Iamia.</title>
        <authorList>
            <person name="He Y."/>
            <person name="Tian X."/>
        </authorList>
    </citation>
    <scope>NUCLEOTIDE SEQUENCE</scope>
    <source>
        <strain evidence="3">DSM 19957</strain>
    </source>
</reference>